<dbReference type="Proteomes" id="UP001151760">
    <property type="component" value="Unassembled WGS sequence"/>
</dbReference>
<dbReference type="InterPro" id="IPR036291">
    <property type="entry name" value="NAD(P)-bd_dom_sf"/>
</dbReference>
<evidence type="ECO:0000256" key="1">
    <source>
        <dbReference type="ARBA" id="ARBA00005725"/>
    </source>
</evidence>
<organism evidence="8 9">
    <name type="scientific">Tanacetum coccineum</name>
    <dbReference type="NCBI Taxonomy" id="301880"/>
    <lineage>
        <taxon>Eukaryota</taxon>
        <taxon>Viridiplantae</taxon>
        <taxon>Streptophyta</taxon>
        <taxon>Embryophyta</taxon>
        <taxon>Tracheophyta</taxon>
        <taxon>Spermatophyta</taxon>
        <taxon>Magnoliopsida</taxon>
        <taxon>eudicotyledons</taxon>
        <taxon>Gunneridae</taxon>
        <taxon>Pentapetalae</taxon>
        <taxon>asterids</taxon>
        <taxon>campanulids</taxon>
        <taxon>Asterales</taxon>
        <taxon>Asteraceae</taxon>
        <taxon>Asteroideae</taxon>
        <taxon>Anthemideae</taxon>
        <taxon>Anthemidinae</taxon>
        <taxon>Tanacetum</taxon>
    </lineage>
</organism>
<evidence type="ECO:0000256" key="3">
    <source>
        <dbReference type="ARBA" id="ARBA00038909"/>
    </source>
</evidence>
<evidence type="ECO:0000259" key="7">
    <source>
        <dbReference type="Pfam" id="PF05368"/>
    </source>
</evidence>
<dbReference type="InterPro" id="IPR008030">
    <property type="entry name" value="NmrA-like"/>
</dbReference>
<evidence type="ECO:0000313" key="9">
    <source>
        <dbReference type="Proteomes" id="UP001151760"/>
    </source>
</evidence>
<accession>A0ABQ5DK38</accession>
<evidence type="ECO:0000256" key="4">
    <source>
        <dbReference type="ARBA" id="ARBA00038910"/>
    </source>
</evidence>
<dbReference type="EC" id="1.23.1.2" evidence="4"/>
<evidence type="ECO:0000256" key="6">
    <source>
        <dbReference type="ARBA" id="ARBA00043173"/>
    </source>
</evidence>
<dbReference type="InterPro" id="IPR050608">
    <property type="entry name" value="NmrA-type/Isoflavone_red_sf"/>
</dbReference>
<dbReference type="SUPFAM" id="SSF51735">
    <property type="entry name" value="NAD(P)-binding Rossmann-fold domains"/>
    <property type="match status" value="1"/>
</dbReference>
<dbReference type="EMBL" id="BQNB010015320">
    <property type="protein sequence ID" value="GJT38656.1"/>
    <property type="molecule type" value="Genomic_DNA"/>
</dbReference>
<dbReference type="Gene3D" id="3.40.50.720">
    <property type="entry name" value="NAD(P)-binding Rossmann-like Domain"/>
    <property type="match status" value="1"/>
</dbReference>
<reference evidence="8" key="2">
    <citation type="submission" date="2022-01" db="EMBL/GenBank/DDBJ databases">
        <authorList>
            <person name="Yamashiro T."/>
            <person name="Shiraishi A."/>
            <person name="Satake H."/>
            <person name="Nakayama K."/>
        </authorList>
    </citation>
    <scope>NUCLEOTIDE SEQUENCE</scope>
</reference>
<dbReference type="PANTHER" id="PTHR43349">
    <property type="entry name" value="PINORESINOL REDUCTASE-RELATED"/>
    <property type="match status" value="1"/>
</dbReference>
<comment type="caution">
    <text evidence="8">The sequence shown here is derived from an EMBL/GenBank/DDBJ whole genome shotgun (WGS) entry which is preliminary data.</text>
</comment>
<name>A0ABQ5DK38_9ASTR</name>
<keyword evidence="9" id="KW-1185">Reference proteome</keyword>
<dbReference type="EC" id="1.23.1.1" evidence="3"/>
<dbReference type="PANTHER" id="PTHR43349:SF47">
    <property type="entry name" value="NMRA-LIKE DOMAIN-CONTAINING PROTEIN"/>
    <property type="match status" value="1"/>
</dbReference>
<protein>
    <recommendedName>
        <fullName evidence="5">(+)-lariciresinol reductase</fullName>
        <ecNumber evidence="3">1.23.1.1</ecNumber>
        <ecNumber evidence="4">1.23.1.2</ecNumber>
    </recommendedName>
    <alternativeName>
        <fullName evidence="6">(+)-pinoresinol reductase</fullName>
    </alternativeName>
</protein>
<evidence type="ECO:0000256" key="2">
    <source>
        <dbReference type="ARBA" id="ARBA00011473"/>
    </source>
</evidence>
<reference evidence="8" key="1">
    <citation type="journal article" date="2022" name="Int. J. Mol. Sci.">
        <title>Draft Genome of Tanacetum Coccineum: Genomic Comparison of Closely Related Tanacetum-Family Plants.</title>
        <authorList>
            <person name="Yamashiro T."/>
            <person name="Shiraishi A."/>
            <person name="Nakayama K."/>
            <person name="Satake H."/>
        </authorList>
    </citation>
    <scope>NUCLEOTIDE SEQUENCE</scope>
</reference>
<sequence length="160" mass="18875">MWDSSIFVFHVPHFESRYLIHLYSILDIIWLVAKLSSRTIFVEEDDIATYTIRTIDDPRTLNKTVYIRPPANILSQREIVEIWEKLIGKQLVKTSLSEQEFLDSIKEKGYADQAGMTHFYHFFYEGCLANFEIGDDAEEACTLYPDVEYIKVEDYLKQYL</sequence>
<comment type="subunit">
    <text evidence="2">Dimer.</text>
</comment>
<gene>
    <name evidence="8" type="ORF">Tco_0938521</name>
</gene>
<comment type="similarity">
    <text evidence="1">Belongs to the NmrA-type oxidoreductase family. Isoflavone reductase subfamily.</text>
</comment>
<proteinExistence type="inferred from homology"/>
<evidence type="ECO:0000256" key="5">
    <source>
        <dbReference type="ARBA" id="ARBA00042771"/>
    </source>
</evidence>
<dbReference type="Gene3D" id="3.90.25.10">
    <property type="entry name" value="UDP-galactose 4-epimerase, domain 1"/>
    <property type="match status" value="1"/>
</dbReference>
<dbReference type="Pfam" id="PF05368">
    <property type="entry name" value="NmrA"/>
    <property type="match status" value="1"/>
</dbReference>
<evidence type="ECO:0000313" key="8">
    <source>
        <dbReference type="EMBL" id="GJT38656.1"/>
    </source>
</evidence>
<feature type="domain" description="NmrA-like" evidence="7">
    <location>
        <begin position="40"/>
        <end position="156"/>
    </location>
</feature>